<dbReference type="SUPFAM" id="SSF46785">
    <property type="entry name" value="Winged helix' DNA-binding domain"/>
    <property type="match status" value="2"/>
</dbReference>
<keyword evidence="2" id="KW-0238">DNA-binding</keyword>
<dbReference type="PROSITE" id="PS50949">
    <property type="entry name" value="HTH_GNTR"/>
    <property type="match status" value="2"/>
</dbReference>
<sequence>MTTAEKIYSASTSEDAQGARLAEQLARRIEDDIASKNIPPGGVMGSLRDLSEHYRVGRAAAREGVALLERRGLGRLRPGPCGGFIVAQPDAGTIGSELANFFKMAGITKTQLIDAREAVDLMAAGLAATAGTGKAIATLDGPEDGEGICEWHMRVREELALRSGEPVIELFTACLNDLTAEFAKDNAAIDGLDCTARHHGASRLRAALSAGDDQGAIQASQELNRELQSCLREQLPSLAFPAIDTARQEDDRTLATLVARRLAAEILHNGSAGQRIGSEWDLCERFSVSRATLRQAIRQVQDSGLVECRRGRGNGLVIRDLRGTGSIRLMLAFLISHQMDPKATGTILFQLNRFIPALAVSRATAKQRAWLDKLLSRARSSESIDRYDLLRLVQGVSQVADSPIVDLFSRCLTAYEARFHPLLLDRFPTSIQTEYFELLRRLLDTVVPEDPESLSAAKEESSCVMMAMSRNRPI</sequence>
<gene>
    <name evidence="4" type="ORF">WYH_00329</name>
</gene>
<evidence type="ECO:0000313" key="5">
    <source>
        <dbReference type="Proteomes" id="UP000034392"/>
    </source>
</evidence>
<dbReference type="OrthoDB" id="9028214at2"/>
<dbReference type="KEGG" id="aay:WYH_00329"/>
<dbReference type="EMBL" id="CP011452">
    <property type="protein sequence ID" value="AKH41392.1"/>
    <property type="molecule type" value="Genomic_DNA"/>
</dbReference>
<keyword evidence="5" id="KW-1185">Reference proteome</keyword>
<dbReference type="Gene3D" id="1.10.10.10">
    <property type="entry name" value="Winged helix-like DNA-binding domain superfamily/Winged helix DNA-binding domain"/>
    <property type="match status" value="2"/>
</dbReference>
<dbReference type="GO" id="GO:0003700">
    <property type="term" value="F:DNA-binding transcription factor activity"/>
    <property type="evidence" value="ECO:0007669"/>
    <property type="project" value="InterPro"/>
</dbReference>
<proteinExistence type="predicted"/>
<organism evidence="4 5">
    <name type="scientific">Croceibacterium atlanticum</name>
    <dbReference type="NCBI Taxonomy" id="1267766"/>
    <lineage>
        <taxon>Bacteria</taxon>
        <taxon>Pseudomonadati</taxon>
        <taxon>Pseudomonadota</taxon>
        <taxon>Alphaproteobacteria</taxon>
        <taxon>Sphingomonadales</taxon>
        <taxon>Erythrobacteraceae</taxon>
        <taxon>Croceibacterium</taxon>
    </lineage>
</organism>
<reference evidence="4" key="1">
    <citation type="submission" date="2015-05" db="EMBL/GenBank/DDBJ databases">
        <title>The complete genome of Altererythrobacter atlanticus strain 26DY36.</title>
        <authorList>
            <person name="Wu Y.-H."/>
            <person name="Cheng H."/>
            <person name="Wu X.-W."/>
        </authorList>
    </citation>
    <scope>NUCLEOTIDE SEQUENCE [LARGE SCALE GENOMIC DNA]</scope>
    <source>
        <strain evidence="4">26DY36</strain>
    </source>
</reference>
<evidence type="ECO:0000256" key="2">
    <source>
        <dbReference type="ARBA" id="ARBA00023125"/>
    </source>
</evidence>
<accession>A0A0F7KQH6</accession>
<keyword evidence="3" id="KW-0804">Transcription</keyword>
<evidence type="ECO:0000256" key="3">
    <source>
        <dbReference type="ARBA" id="ARBA00023163"/>
    </source>
</evidence>
<keyword evidence="1" id="KW-0805">Transcription regulation</keyword>
<dbReference type="RefSeq" id="WP_046902436.1">
    <property type="nucleotide sequence ID" value="NZ_CP011452.2"/>
</dbReference>
<dbReference type="InterPro" id="IPR036390">
    <property type="entry name" value="WH_DNA-bd_sf"/>
</dbReference>
<evidence type="ECO:0000256" key="1">
    <source>
        <dbReference type="ARBA" id="ARBA00023015"/>
    </source>
</evidence>
<dbReference type="PANTHER" id="PTHR43537:SF44">
    <property type="entry name" value="GNTR FAMILY REGULATORY PROTEIN"/>
    <property type="match status" value="1"/>
</dbReference>
<dbReference type="CDD" id="cd07377">
    <property type="entry name" value="WHTH_GntR"/>
    <property type="match status" value="1"/>
</dbReference>
<dbReference type="InterPro" id="IPR036388">
    <property type="entry name" value="WH-like_DNA-bd_sf"/>
</dbReference>
<name>A0A0F7KQH6_9SPHN</name>
<dbReference type="Pfam" id="PF00392">
    <property type="entry name" value="GntR"/>
    <property type="match status" value="1"/>
</dbReference>
<dbReference type="InterPro" id="IPR000524">
    <property type="entry name" value="Tscrpt_reg_HTH_GntR"/>
</dbReference>
<dbReference type="GO" id="GO:0003677">
    <property type="term" value="F:DNA binding"/>
    <property type="evidence" value="ECO:0007669"/>
    <property type="project" value="UniProtKB-KW"/>
</dbReference>
<dbReference type="PRINTS" id="PR00035">
    <property type="entry name" value="HTHGNTR"/>
</dbReference>
<evidence type="ECO:0000313" key="4">
    <source>
        <dbReference type="EMBL" id="AKH41392.1"/>
    </source>
</evidence>
<dbReference type="Proteomes" id="UP000034392">
    <property type="component" value="Chromosome"/>
</dbReference>
<dbReference type="AlphaFoldDB" id="A0A0F7KQH6"/>
<protein>
    <submittedName>
        <fullName evidence="4">Transcriptional regulator NanR</fullName>
    </submittedName>
</protein>
<dbReference type="SMART" id="SM00345">
    <property type="entry name" value="HTH_GNTR"/>
    <property type="match status" value="2"/>
</dbReference>
<dbReference type="PATRIC" id="fig|1267766.3.peg.337"/>
<dbReference type="PANTHER" id="PTHR43537">
    <property type="entry name" value="TRANSCRIPTIONAL REGULATOR, GNTR FAMILY"/>
    <property type="match status" value="1"/>
</dbReference>
<dbReference type="STRING" id="1267766.WYH_00329"/>